<dbReference type="InterPro" id="IPR007110">
    <property type="entry name" value="Ig-like_dom"/>
</dbReference>
<evidence type="ECO:0000256" key="3">
    <source>
        <dbReference type="ARBA" id="ARBA00022989"/>
    </source>
</evidence>
<feature type="domain" description="Ig-like" evidence="8">
    <location>
        <begin position="10"/>
        <end position="104"/>
    </location>
</feature>
<dbReference type="SUPFAM" id="SSF48726">
    <property type="entry name" value="Immunoglobulin"/>
    <property type="match status" value="1"/>
</dbReference>
<feature type="transmembrane region" description="Helical" evidence="7">
    <location>
        <begin position="139"/>
        <end position="161"/>
    </location>
</feature>
<dbReference type="SMART" id="SM00407">
    <property type="entry name" value="IGc1"/>
    <property type="match status" value="1"/>
</dbReference>
<reference evidence="9" key="2">
    <citation type="submission" date="2025-09" db="UniProtKB">
        <authorList>
            <consortium name="Ensembl"/>
        </authorList>
    </citation>
    <scope>IDENTIFICATION</scope>
</reference>
<dbReference type="Ensembl" id="ENSSDAT00000012629.1">
    <property type="protein sequence ID" value="ENSSDAP00000011141.1"/>
    <property type="gene ID" value="ENSSDAG00000010063.1"/>
</dbReference>
<dbReference type="InterPro" id="IPR013783">
    <property type="entry name" value="Ig-like_fold"/>
</dbReference>
<evidence type="ECO:0000259" key="8">
    <source>
        <dbReference type="PROSITE" id="PS50835"/>
    </source>
</evidence>
<dbReference type="PANTHER" id="PTHR19256:SF65">
    <property type="entry name" value="T CELL RECEPTOR GAMMA CONSTANT 1-RELATED"/>
    <property type="match status" value="1"/>
</dbReference>
<evidence type="ECO:0000313" key="9">
    <source>
        <dbReference type="Ensembl" id="ENSSDAP00000011141.1"/>
    </source>
</evidence>
<dbReference type="Proteomes" id="UP000694422">
    <property type="component" value="Unplaced"/>
</dbReference>
<dbReference type="GO" id="GO:0016020">
    <property type="term" value="C:membrane"/>
    <property type="evidence" value="ECO:0007669"/>
    <property type="project" value="UniProtKB-SubCell"/>
</dbReference>
<keyword evidence="10" id="KW-1185">Reference proteome</keyword>
<reference evidence="9" key="1">
    <citation type="submission" date="2025-08" db="UniProtKB">
        <authorList>
            <consortium name="Ensembl"/>
        </authorList>
    </citation>
    <scope>IDENTIFICATION</scope>
</reference>
<keyword evidence="3 7" id="KW-1133">Transmembrane helix</keyword>
<evidence type="ECO:0000313" key="10">
    <source>
        <dbReference type="Proteomes" id="UP000694422"/>
    </source>
</evidence>
<evidence type="ECO:0000256" key="6">
    <source>
        <dbReference type="ARBA" id="ARBA00023319"/>
    </source>
</evidence>
<evidence type="ECO:0000256" key="4">
    <source>
        <dbReference type="ARBA" id="ARBA00023136"/>
    </source>
</evidence>
<evidence type="ECO:0000256" key="2">
    <source>
        <dbReference type="ARBA" id="ARBA00022692"/>
    </source>
</evidence>
<comment type="subcellular location">
    <subcellularLocation>
        <location evidence="1">Membrane</location>
    </subcellularLocation>
</comment>
<keyword evidence="6" id="KW-0393">Immunoglobulin domain</keyword>
<organism evidence="9 10">
    <name type="scientific">Spermophilus dauricus</name>
    <name type="common">Daurian ground squirrel</name>
    <dbReference type="NCBI Taxonomy" id="99837"/>
    <lineage>
        <taxon>Eukaryota</taxon>
        <taxon>Metazoa</taxon>
        <taxon>Chordata</taxon>
        <taxon>Craniata</taxon>
        <taxon>Vertebrata</taxon>
        <taxon>Euteleostomi</taxon>
        <taxon>Mammalia</taxon>
        <taxon>Eutheria</taxon>
        <taxon>Euarchontoglires</taxon>
        <taxon>Glires</taxon>
        <taxon>Rodentia</taxon>
        <taxon>Sciuromorpha</taxon>
        <taxon>Sciuridae</taxon>
        <taxon>Xerinae</taxon>
        <taxon>Marmotini</taxon>
        <taxon>Spermophilus</taxon>
    </lineage>
</organism>
<evidence type="ECO:0000256" key="1">
    <source>
        <dbReference type="ARBA" id="ARBA00004370"/>
    </source>
</evidence>
<sequence length="173" mass="19818">DKSFNADIYPKPTIFLPSAAETNLHNAGTYLCLLENFFPDVIKVYWKEKGGYRILESHQGNTMKTNNTYMKMSWLTVTGESMDKEHMCIVKHENNKRGVDQEILFPAIRKVVTTMNPREADLKVTTDALRLQLTNTSVYWTYLLLLLKSVVYLAFVTFSLLRKTAVGRNGKST</sequence>
<name>A0A8C9PP04_SPEDA</name>
<evidence type="ECO:0000256" key="5">
    <source>
        <dbReference type="ARBA" id="ARBA00023170"/>
    </source>
</evidence>
<proteinExistence type="predicted"/>
<dbReference type="Gene3D" id="2.60.40.10">
    <property type="entry name" value="Immunoglobulins"/>
    <property type="match status" value="1"/>
</dbReference>
<dbReference type="PROSITE" id="PS50835">
    <property type="entry name" value="IG_LIKE"/>
    <property type="match status" value="1"/>
</dbReference>
<dbReference type="PANTHER" id="PTHR19256">
    <property type="entry name" value="T-CELL RECEPTOR GAMMA CHAIN"/>
    <property type="match status" value="1"/>
</dbReference>
<keyword evidence="2 7" id="KW-0812">Transmembrane</keyword>
<dbReference type="Pfam" id="PF07654">
    <property type="entry name" value="C1-set"/>
    <property type="match status" value="1"/>
</dbReference>
<dbReference type="CDD" id="cd07697">
    <property type="entry name" value="IgC1_TCR_gamma"/>
    <property type="match status" value="1"/>
</dbReference>
<evidence type="ECO:0000256" key="7">
    <source>
        <dbReference type="SAM" id="Phobius"/>
    </source>
</evidence>
<dbReference type="InterPro" id="IPR036179">
    <property type="entry name" value="Ig-like_dom_sf"/>
</dbReference>
<protein>
    <recommendedName>
        <fullName evidence="8">Ig-like domain-containing protein</fullName>
    </recommendedName>
</protein>
<dbReference type="InterPro" id="IPR051117">
    <property type="entry name" value="TRG_var/const_region"/>
</dbReference>
<dbReference type="InterPro" id="IPR003597">
    <property type="entry name" value="Ig_C1-set"/>
</dbReference>
<keyword evidence="5" id="KW-0675">Receptor</keyword>
<dbReference type="AlphaFoldDB" id="A0A8C9PP04"/>
<accession>A0A8C9PP04</accession>
<dbReference type="FunFam" id="2.60.40.10:FF:001083">
    <property type="entry name" value="T cell receptor gamma constant 2"/>
    <property type="match status" value="1"/>
</dbReference>
<keyword evidence="4 7" id="KW-0472">Membrane</keyword>